<dbReference type="VEuPathDB" id="CryptoDB:Vbra_1673"/>
<dbReference type="Proteomes" id="UP000041254">
    <property type="component" value="Unassembled WGS sequence"/>
</dbReference>
<dbReference type="EMBL" id="CDMY01000241">
    <property type="protein sequence ID" value="CEL95935.1"/>
    <property type="molecule type" value="Genomic_DNA"/>
</dbReference>
<dbReference type="PROSITE" id="PS50865">
    <property type="entry name" value="ZF_MYND_2"/>
    <property type="match status" value="1"/>
</dbReference>
<dbReference type="InterPro" id="IPR002893">
    <property type="entry name" value="Znf_MYND"/>
</dbReference>
<organism evidence="6 7">
    <name type="scientific">Vitrella brassicaformis (strain CCMP3155)</name>
    <dbReference type="NCBI Taxonomy" id="1169540"/>
    <lineage>
        <taxon>Eukaryota</taxon>
        <taxon>Sar</taxon>
        <taxon>Alveolata</taxon>
        <taxon>Colpodellida</taxon>
        <taxon>Vitrellaceae</taxon>
        <taxon>Vitrella</taxon>
    </lineage>
</organism>
<keyword evidence="3" id="KW-0862">Zinc</keyword>
<evidence type="ECO:0000256" key="2">
    <source>
        <dbReference type="ARBA" id="ARBA00022771"/>
    </source>
</evidence>
<accession>A0A0G4EJ49</accession>
<gene>
    <name evidence="6" type="ORF">Vbra_1673</name>
</gene>
<keyword evidence="1" id="KW-0479">Metal-binding</keyword>
<feature type="domain" description="MYND-type" evidence="5">
    <location>
        <begin position="18"/>
        <end position="54"/>
    </location>
</feature>
<reference evidence="6 7" key="1">
    <citation type="submission" date="2014-11" db="EMBL/GenBank/DDBJ databases">
        <authorList>
            <person name="Zhu J."/>
            <person name="Qi W."/>
            <person name="Song R."/>
        </authorList>
    </citation>
    <scope>NUCLEOTIDE SEQUENCE [LARGE SCALE GENOMIC DNA]</scope>
</reference>
<dbReference type="AlphaFoldDB" id="A0A0G4EJ49"/>
<keyword evidence="7" id="KW-1185">Reference proteome</keyword>
<evidence type="ECO:0000256" key="3">
    <source>
        <dbReference type="ARBA" id="ARBA00022833"/>
    </source>
</evidence>
<dbReference type="Gene3D" id="6.10.140.2220">
    <property type="match status" value="1"/>
</dbReference>
<dbReference type="OrthoDB" id="432970at2759"/>
<dbReference type="PROSITE" id="PS01360">
    <property type="entry name" value="ZF_MYND_1"/>
    <property type="match status" value="1"/>
</dbReference>
<name>A0A0G4EJ49_VITBC</name>
<dbReference type="GO" id="GO:0008270">
    <property type="term" value="F:zinc ion binding"/>
    <property type="evidence" value="ECO:0007669"/>
    <property type="project" value="UniProtKB-KW"/>
</dbReference>
<evidence type="ECO:0000313" key="6">
    <source>
        <dbReference type="EMBL" id="CEL95935.1"/>
    </source>
</evidence>
<evidence type="ECO:0000259" key="5">
    <source>
        <dbReference type="PROSITE" id="PS50865"/>
    </source>
</evidence>
<evidence type="ECO:0000256" key="4">
    <source>
        <dbReference type="PROSITE-ProRule" id="PRU00134"/>
    </source>
</evidence>
<evidence type="ECO:0000313" key="7">
    <source>
        <dbReference type="Proteomes" id="UP000041254"/>
    </source>
</evidence>
<sequence length="188" mass="21134">MLLSCRRKNGEYALVSNCKVCEANTITKCSACRFIFYCSKACERSDWQDHKAKCRRACEAMAAAKADNPFLDEILGAAEKKLVSEIRFSSRVTGRTHRIYLPEKWLVVEGSNPGLPVVRAMPGPLEEPMREYERDTIKPWIRGTEDHYRGRRPRGDEHVDDGTMSADTARTHFSWPSVAIPGSPSVAG</sequence>
<keyword evidence="2 4" id="KW-0863">Zinc-finger</keyword>
<dbReference type="Pfam" id="PF01753">
    <property type="entry name" value="zf-MYND"/>
    <property type="match status" value="1"/>
</dbReference>
<dbReference type="SUPFAM" id="SSF144232">
    <property type="entry name" value="HIT/MYND zinc finger-like"/>
    <property type="match status" value="1"/>
</dbReference>
<evidence type="ECO:0000256" key="1">
    <source>
        <dbReference type="ARBA" id="ARBA00022723"/>
    </source>
</evidence>
<protein>
    <recommendedName>
        <fullName evidence="5">MYND-type domain-containing protein</fullName>
    </recommendedName>
</protein>
<dbReference type="InParanoid" id="A0A0G4EJ49"/>
<proteinExistence type="predicted"/>